<feature type="transmembrane region" description="Helical" evidence="2">
    <location>
        <begin position="20"/>
        <end position="36"/>
    </location>
</feature>
<reference evidence="3 4" key="1">
    <citation type="journal article" date="2016" name="Genome Biol. Evol.">
        <title>Divergent and convergent evolution of fungal pathogenicity.</title>
        <authorList>
            <person name="Shang Y."/>
            <person name="Xiao G."/>
            <person name="Zheng P."/>
            <person name="Cen K."/>
            <person name="Zhan S."/>
            <person name="Wang C."/>
        </authorList>
    </citation>
    <scope>NUCLEOTIDE SEQUENCE [LARGE SCALE GENOMIC DNA]</scope>
    <source>
        <strain evidence="3 4">RCEF 3172</strain>
    </source>
</reference>
<dbReference type="Proteomes" id="UP000076863">
    <property type="component" value="Unassembled WGS sequence"/>
</dbReference>
<keyword evidence="4" id="KW-1185">Reference proteome</keyword>
<protein>
    <submittedName>
        <fullName evidence="3">Uncharacterized protein</fullName>
    </submittedName>
</protein>
<dbReference type="EMBL" id="AZHA01000025">
    <property type="protein sequence ID" value="OAA38655.1"/>
    <property type="molecule type" value="Genomic_DNA"/>
</dbReference>
<evidence type="ECO:0000313" key="4">
    <source>
        <dbReference type="Proteomes" id="UP000076863"/>
    </source>
</evidence>
<gene>
    <name evidence="3" type="ORF">BBO_06902</name>
</gene>
<comment type="caution">
    <text evidence="3">The sequence shown here is derived from an EMBL/GenBank/DDBJ whole genome shotgun (WGS) entry which is preliminary data.</text>
</comment>
<organism evidence="3 4">
    <name type="scientific">Beauveria brongniartii RCEF 3172</name>
    <dbReference type="NCBI Taxonomy" id="1081107"/>
    <lineage>
        <taxon>Eukaryota</taxon>
        <taxon>Fungi</taxon>
        <taxon>Dikarya</taxon>
        <taxon>Ascomycota</taxon>
        <taxon>Pezizomycotina</taxon>
        <taxon>Sordariomycetes</taxon>
        <taxon>Hypocreomycetidae</taxon>
        <taxon>Hypocreales</taxon>
        <taxon>Cordycipitaceae</taxon>
        <taxon>Beauveria</taxon>
        <taxon>Beauveria brongniartii</taxon>
    </lineage>
</organism>
<keyword evidence="2" id="KW-0812">Transmembrane</keyword>
<keyword evidence="2" id="KW-1133">Transmembrane helix</keyword>
<evidence type="ECO:0000256" key="2">
    <source>
        <dbReference type="SAM" id="Phobius"/>
    </source>
</evidence>
<evidence type="ECO:0000256" key="1">
    <source>
        <dbReference type="SAM" id="MobiDB-lite"/>
    </source>
</evidence>
<dbReference type="OrthoDB" id="5188169at2759"/>
<proteinExistence type="predicted"/>
<sequence length="84" mass="9109">MSAPLKSAASAVTRSYPRGLPILVAGTSVVVVGAYVKSQLSTQSSTMDRFFSTYNTPESEASRQRTFQGHPDTRSNMLNILGRK</sequence>
<dbReference type="AlphaFoldDB" id="A0A167A8L6"/>
<feature type="region of interest" description="Disordered" evidence="1">
    <location>
        <begin position="55"/>
        <end position="75"/>
    </location>
</feature>
<evidence type="ECO:0000313" key="3">
    <source>
        <dbReference type="EMBL" id="OAA38655.1"/>
    </source>
</evidence>
<feature type="compositionally biased region" description="Polar residues" evidence="1">
    <location>
        <begin position="55"/>
        <end position="67"/>
    </location>
</feature>
<accession>A0A167A8L6</accession>
<name>A0A167A8L6_9HYPO</name>
<keyword evidence="2" id="KW-0472">Membrane</keyword>